<dbReference type="OrthoDB" id="244732at2"/>
<proteinExistence type="predicted"/>
<dbReference type="InterPro" id="IPR018391">
    <property type="entry name" value="PQQ_b-propeller_rpt"/>
</dbReference>
<dbReference type="KEGG" id="uli:ETAA1_44730"/>
<name>A0A517XYB7_9BACT</name>
<reference evidence="3 4" key="1">
    <citation type="submission" date="2019-02" db="EMBL/GenBank/DDBJ databases">
        <title>Deep-cultivation of Planctomycetes and their phenomic and genomic characterization uncovers novel biology.</title>
        <authorList>
            <person name="Wiegand S."/>
            <person name="Jogler M."/>
            <person name="Boedeker C."/>
            <person name="Pinto D."/>
            <person name="Vollmers J."/>
            <person name="Rivas-Marin E."/>
            <person name="Kohn T."/>
            <person name="Peeters S.H."/>
            <person name="Heuer A."/>
            <person name="Rast P."/>
            <person name="Oberbeckmann S."/>
            <person name="Bunk B."/>
            <person name="Jeske O."/>
            <person name="Meyerdierks A."/>
            <person name="Storesund J.E."/>
            <person name="Kallscheuer N."/>
            <person name="Luecker S."/>
            <person name="Lage O.M."/>
            <person name="Pohl T."/>
            <person name="Merkel B.J."/>
            <person name="Hornburger P."/>
            <person name="Mueller R.-W."/>
            <person name="Bruemmer F."/>
            <person name="Labrenz M."/>
            <person name="Spormann A.M."/>
            <person name="Op den Camp H."/>
            <person name="Overmann J."/>
            <person name="Amann R."/>
            <person name="Jetten M.S.M."/>
            <person name="Mascher T."/>
            <person name="Medema M.H."/>
            <person name="Devos D.P."/>
            <person name="Kaster A.-K."/>
            <person name="Ovreas L."/>
            <person name="Rohde M."/>
            <person name="Galperin M.Y."/>
            <person name="Jogler C."/>
        </authorList>
    </citation>
    <scope>NUCLEOTIDE SEQUENCE [LARGE SCALE GENOMIC DNA]</scope>
    <source>
        <strain evidence="3 4">ETA_A1</strain>
    </source>
</reference>
<sequence length="423" mass="45224" precursor="true">MLTRLPLAAIAAALLTAPVAADNWPQWRGVKNDGHAAGPAPTEWGPDKNVVWKVKLPGRGSSTPCVWEDKIFITSLDAAGTSLLCFGADGVEKWKASLGGPSGRGGRGDEGNDASASCSTDGKHVWAFAGNMKLACFDMAGRETWSVDLDKYGKVGTRGIQFGIHWTPVLYKDKLFLQVMHKNAQKVVALDAATGKELWAVERPGYSKGESPDVYASAFVWEGPGGEALLVAHGNDYCTGHRLDTGAEVWRVAGLNPTTNGAWRFVSCPLVTPDLILVPSCKNGPLVAFNPVGATGSISPGNPAEKWRHKETPDVVSPLRVGNIVYTLNSDNGGLTALDAGTGKQLYRQSLPAKQIYRGNMVHADGKILIVGREGVGFVIQAGPEFKVLATNDLKEKVYASPAVANGRLYVRTWDHLYCFGAK</sequence>
<dbReference type="SUPFAM" id="SSF50998">
    <property type="entry name" value="Quinoprotein alcohol dehydrogenase-like"/>
    <property type="match status" value="1"/>
</dbReference>
<feature type="chain" id="PRO_5022061567" evidence="1">
    <location>
        <begin position="22"/>
        <end position="423"/>
    </location>
</feature>
<dbReference type="PANTHER" id="PTHR34512:SF30">
    <property type="entry name" value="OUTER MEMBRANE PROTEIN ASSEMBLY FACTOR BAMB"/>
    <property type="match status" value="1"/>
</dbReference>
<accession>A0A517XYB7</accession>
<evidence type="ECO:0000259" key="2">
    <source>
        <dbReference type="Pfam" id="PF13360"/>
    </source>
</evidence>
<feature type="domain" description="Pyrrolo-quinoline quinone repeat" evidence="2">
    <location>
        <begin position="88"/>
        <end position="258"/>
    </location>
</feature>
<evidence type="ECO:0000313" key="3">
    <source>
        <dbReference type="EMBL" id="QDU22492.1"/>
    </source>
</evidence>
<feature type="domain" description="Pyrrolo-quinoline quinone repeat" evidence="2">
    <location>
        <begin position="332"/>
        <end position="415"/>
    </location>
</feature>
<keyword evidence="4" id="KW-1185">Reference proteome</keyword>
<dbReference type="Proteomes" id="UP000319576">
    <property type="component" value="Chromosome"/>
</dbReference>
<gene>
    <name evidence="3" type="ORF">ETAA1_44730</name>
</gene>
<dbReference type="EMBL" id="CP036273">
    <property type="protein sequence ID" value="QDU22492.1"/>
    <property type="molecule type" value="Genomic_DNA"/>
</dbReference>
<dbReference type="SMART" id="SM00564">
    <property type="entry name" value="PQQ"/>
    <property type="match status" value="4"/>
</dbReference>
<dbReference type="PANTHER" id="PTHR34512">
    <property type="entry name" value="CELL SURFACE PROTEIN"/>
    <property type="match status" value="1"/>
</dbReference>
<dbReference type="AlphaFoldDB" id="A0A517XYB7"/>
<dbReference type="Gene3D" id="2.130.10.10">
    <property type="entry name" value="YVTN repeat-like/Quinoprotein amine dehydrogenase"/>
    <property type="match status" value="1"/>
</dbReference>
<evidence type="ECO:0000313" key="4">
    <source>
        <dbReference type="Proteomes" id="UP000319576"/>
    </source>
</evidence>
<evidence type="ECO:0000256" key="1">
    <source>
        <dbReference type="SAM" id="SignalP"/>
    </source>
</evidence>
<dbReference type="RefSeq" id="WP_145242270.1">
    <property type="nucleotide sequence ID" value="NZ_CP036273.1"/>
</dbReference>
<keyword evidence="1" id="KW-0732">Signal</keyword>
<protein>
    <submittedName>
        <fullName evidence="3">Outer membrane biogenesis protein BamB</fullName>
    </submittedName>
</protein>
<dbReference type="Pfam" id="PF13360">
    <property type="entry name" value="PQQ_2"/>
    <property type="match status" value="2"/>
</dbReference>
<dbReference type="InterPro" id="IPR002372">
    <property type="entry name" value="PQQ_rpt_dom"/>
</dbReference>
<feature type="signal peptide" evidence="1">
    <location>
        <begin position="1"/>
        <end position="21"/>
    </location>
</feature>
<organism evidence="3 4">
    <name type="scientific">Urbifossiella limnaea</name>
    <dbReference type="NCBI Taxonomy" id="2528023"/>
    <lineage>
        <taxon>Bacteria</taxon>
        <taxon>Pseudomonadati</taxon>
        <taxon>Planctomycetota</taxon>
        <taxon>Planctomycetia</taxon>
        <taxon>Gemmatales</taxon>
        <taxon>Gemmataceae</taxon>
        <taxon>Urbifossiella</taxon>
    </lineage>
</organism>
<dbReference type="InterPro" id="IPR011047">
    <property type="entry name" value="Quinoprotein_ADH-like_sf"/>
</dbReference>
<dbReference type="InterPro" id="IPR015943">
    <property type="entry name" value="WD40/YVTN_repeat-like_dom_sf"/>
</dbReference>